<evidence type="ECO:0000256" key="5">
    <source>
        <dbReference type="ARBA" id="ARBA00022912"/>
    </source>
</evidence>
<evidence type="ECO:0000256" key="4">
    <source>
        <dbReference type="ARBA" id="ARBA00022801"/>
    </source>
</evidence>
<dbReference type="Gene3D" id="3.60.40.10">
    <property type="entry name" value="PPM-type phosphatase domain"/>
    <property type="match status" value="1"/>
</dbReference>
<organism evidence="10 11">
    <name type="scientific">Levilactobacillus brevis KB290</name>
    <dbReference type="NCBI Taxonomy" id="1001583"/>
    <lineage>
        <taxon>Bacteria</taxon>
        <taxon>Bacillati</taxon>
        <taxon>Bacillota</taxon>
        <taxon>Bacilli</taxon>
        <taxon>Lactobacillales</taxon>
        <taxon>Lactobacillaceae</taxon>
        <taxon>Levilactobacillus</taxon>
    </lineage>
</organism>
<accession>M5AE78</accession>
<dbReference type="Pfam" id="PF13672">
    <property type="entry name" value="PP2C_2"/>
    <property type="match status" value="1"/>
</dbReference>
<dbReference type="GO" id="GO:0046872">
    <property type="term" value="F:metal ion binding"/>
    <property type="evidence" value="ECO:0007669"/>
    <property type="project" value="UniProtKB-KW"/>
</dbReference>
<evidence type="ECO:0000256" key="1">
    <source>
        <dbReference type="ARBA" id="ARBA00001936"/>
    </source>
</evidence>
<protein>
    <recommendedName>
        <fullName evidence="2">protein-serine/threonine phosphatase</fullName>
        <ecNumber evidence="2">3.1.3.16</ecNumber>
    </recommendedName>
</protein>
<comment type="catalytic activity">
    <reaction evidence="7">
        <text>O-phospho-L-seryl-[protein] + H2O = L-seryl-[protein] + phosphate</text>
        <dbReference type="Rhea" id="RHEA:20629"/>
        <dbReference type="Rhea" id="RHEA-COMP:9863"/>
        <dbReference type="Rhea" id="RHEA-COMP:11604"/>
        <dbReference type="ChEBI" id="CHEBI:15377"/>
        <dbReference type="ChEBI" id="CHEBI:29999"/>
        <dbReference type="ChEBI" id="CHEBI:43474"/>
        <dbReference type="ChEBI" id="CHEBI:83421"/>
        <dbReference type="EC" id="3.1.3.16"/>
    </reaction>
</comment>
<dbReference type="PATRIC" id="fig|1001583.3.peg.994"/>
<feature type="domain" description="PPM-type phosphatase" evidence="9">
    <location>
        <begin position="5"/>
        <end position="244"/>
    </location>
</feature>
<dbReference type="PANTHER" id="PTHR13832:SF860">
    <property type="entry name" value="PROTEIN PHOSPHATASE PHPP"/>
    <property type="match status" value="1"/>
</dbReference>
<dbReference type="InterPro" id="IPR001932">
    <property type="entry name" value="PPM-type_phosphatase-like_dom"/>
</dbReference>
<reference evidence="10 11" key="1">
    <citation type="journal article" date="2013" name="PLoS ONE">
        <title>Genomic Analysis by Deep Sequencing of the Probiotic Lactobacillus brevis KB290 Harboring Nine Plasmids Reveals Genomic Stability.</title>
        <authorList>
            <person name="Fukao M."/>
            <person name="Oshima K."/>
            <person name="Morita H."/>
            <person name="Toh H."/>
            <person name="Suda W."/>
            <person name="Kim S.W."/>
            <person name="Suzuki S."/>
            <person name="Yakabe T."/>
            <person name="Hattori M."/>
            <person name="Yajima N."/>
        </authorList>
    </citation>
    <scope>NUCLEOTIDE SEQUENCE [LARGE SCALE GENOMIC DNA]</scope>
    <source>
        <strain evidence="10 11">KB290</strain>
    </source>
</reference>
<dbReference type="HOGENOM" id="CLU_034545_4_1_9"/>
<dbReference type="SMART" id="SM00331">
    <property type="entry name" value="PP2C_SIG"/>
    <property type="match status" value="1"/>
</dbReference>
<evidence type="ECO:0000313" key="10">
    <source>
        <dbReference type="EMBL" id="BAN06642.1"/>
    </source>
</evidence>
<keyword evidence="5" id="KW-0904">Protein phosphatase</keyword>
<dbReference type="KEGG" id="lbk:LVISKB_1007"/>
<dbReference type="PROSITE" id="PS51746">
    <property type="entry name" value="PPM_2"/>
    <property type="match status" value="1"/>
</dbReference>
<dbReference type="InterPro" id="IPR036457">
    <property type="entry name" value="PPM-type-like_dom_sf"/>
</dbReference>
<evidence type="ECO:0000256" key="8">
    <source>
        <dbReference type="ARBA" id="ARBA00048336"/>
    </source>
</evidence>
<keyword evidence="3" id="KW-0479">Metal-binding</keyword>
<evidence type="ECO:0000256" key="3">
    <source>
        <dbReference type="ARBA" id="ARBA00022723"/>
    </source>
</evidence>
<dbReference type="FunFam" id="3.60.40.10:FF:000002">
    <property type="entry name" value="Serine/threonine phosphatase stp"/>
    <property type="match status" value="1"/>
</dbReference>
<dbReference type="EC" id="3.1.3.16" evidence="2"/>
<evidence type="ECO:0000256" key="2">
    <source>
        <dbReference type="ARBA" id="ARBA00013081"/>
    </source>
</evidence>
<gene>
    <name evidence="10" type="ORF">LVISKB_1007</name>
</gene>
<evidence type="ECO:0000256" key="7">
    <source>
        <dbReference type="ARBA" id="ARBA00047761"/>
    </source>
</evidence>
<dbReference type="PANTHER" id="PTHR13832">
    <property type="entry name" value="PROTEIN PHOSPHATASE 2C"/>
    <property type="match status" value="1"/>
</dbReference>
<dbReference type="SUPFAM" id="SSF81606">
    <property type="entry name" value="PP2C-like"/>
    <property type="match status" value="1"/>
</dbReference>
<comment type="cofactor">
    <cofactor evidence="1">
        <name>Mn(2+)</name>
        <dbReference type="ChEBI" id="CHEBI:29035"/>
    </cofactor>
</comment>
<dbReference type="AlphaFoldDB" id="M5AE78"/>
<keyword evidence="6" id="KW-0464">Manganese</keyword>
<comment type="catalytic activity">
    <reaction evidence="8">
        <text>O-phospho-L-threonyl-[protein] + H2O = L-threonyl-[protein] + phosphate</text>
        <dbReference type="Rhea" id="RHEA:47004"/>
        <dbReference type="Rhea" id="RHEA-COMP:11060"/>
        <dbReference type="Rhea" id="RHEA-COMP:11605"/>
        <dbReference type="ChEBI" id="CHEBI:15377"/>
        <dbReference type="ChEBI" id="CHEBI:30013"/>
        <dbReference type="ChEBI" id="CHEBI:43474"/>
        <dbReference type="ChEBI" id="CHEBI:61977"/>
        <dbReference type="EC" id="3.1.3.16"/>
    </reaction>
</comment>
<sequence>MATMEVAYRTSIGQQRADNEDYVDVFTNQAGQHLAIVADGIGGRQGGDVASAMAVSHLGHEFVQTDLATPEAARTWISKEITAENQSIIDKSNQFADLNGMGTTLVAALYFAEEVVIASIGDSRAYLLRDDQLRQLTEDHSLVNELVKRGEISRQAARHHPQKNVIIRSLGISDDARFDLKTYPLVLGDQLVLCTDGLTNMVEDQQIKAVLTSSLSVAEKCDRLVELANAAGGLDNITVLIIANSSQEVVD</sequence>
<evidence type="ECO:0000256" key="6">
    <source>
        <dbReference type="ARBA" id="ARBA00023211"/>
    </source>
</evidence>
<dbReference type="InterPro" id="IPR015655">
    <property type="entry name" value="PP2C"/>
</dbReference>
<name>M5AE78_LEVBR</name>
<dbReference type="SMART" id="SM00332">
    <property type="entry name" value="PP2Cc"/>
    <property type="match status" value="1"/>
</dbReference>
<dbReference type="CDD" id="cd00143">
    <property type="entry name" value="PP2Cc"/>
    <property type="match status" value="1"/>
</dbReference>
<dbReference type="Proteomes" id="UP000012042">
    <property type="component" value="Chromosome"/>
</dbReference>
<dbReference type="GO" id="GO:0004722">
    <property type="term" value="F:protein serine/threonine phosphatase activity"/>
    <property type="evidence" value="ECO:0007669"/>
    <property type="project" value="UniProtKB-EC"/>
</dbReference>
<proteinExistence type="predicted"/>
<dbReference type="EMBL" id="AP012167">
    <property type="protein sequence ID" value="BAN06642.1"/>
    <property type="molecule type" value="Genomic_DNA"/>
</dbReference>
<dbReference type="NCBIfam" id="NF033484">
    <property type="entry name" value="Stp1_PP2C_phos"/>
    <property type="match status" value="1"/>
</dbReference>
<evidence type="ECO:0000313" key="11">
    <source>
        <dbReference type="Proteomes" id="UP000012042"/>
    </source>
</evidence>
<keyword evidence="4" id="KW-0378">Hydrolase</keyword>
<evidence type="ECO:0000259" key="9">
    <source>
        <dbReference type="PROSITE" id="PS51746"/>
    </source>
</evidence>